<reference evidence="2 3" key="1">
    <citation type="submission" date="2021-12" db="EMBL/GenBank/DDBJ databases">
        <title>High titer production of polyol ester of fatty acids by Rhodotorula paludigena BS15 towards product separation-free biomass refinery.</title>
        <authorList>
            <person name="Mano J."/>
            <person name="Ono H."/>
            <person name="Tanaka T."/>
            <person name="Naito K."/>
            <person name="Sushida H."/>
            <person name="Ike M."/>
            <person name="Tokuyasu K."/>
            <person name="Kitaoka M."/>
        </authorList>
    </citation>
    <scope>NUCLEOTIDE SEQUENCE [LARGE SCALE GENOMIC DNA]</scope>
    <source>
        <strain evidence="2 3">BS15</strain>
    </source>
</reference>
<feature type="region of interest" description="Disordered" evidence="1">
    <location>
        <begin position="1"/>
        <end position="72"/>
    </location>
</feature>
<feature type="compositionally biased region" description="Low complexity" evidence="1">
    <location>
        <begin position="33"/>
        <end position="50"/>
    </location>
</feature>
<dbReference type="Proteomes" id="UP001342314">
    <property type="component" value="Unassembled WGS sequence"/>
</dbReference>
<feature type="compositionally biased region" description="Low complexity" evidence="1">
    <location>
        <begin position="263"/>
        <end position="279"/>
    </location>
</feature>
<accession>A0AAV5GQH8</accession>
<comment type="caution">
    <text evidence="2">The sequence shown here is derived from an EMBL/GenBank/DDBJ whole genome shotgun (WGS) entry which is preliminary data.</text>
</comment>
<name>A0AAV5GQH8_9BASI</name>
<feature type="region of interest" description="Disordered" evidence="1">
    <location>
        <begin position="334"/>
        <end position="359"/>
    </location>
</feature>
<feature type="compositionally biased region" description="Polar residues" evidence="1">
    <location>
        <begin position="19"/>
        <end position="29"/>
    </location>
</feature>
<protein>
    <submittedName>
        <fullName evidence="2">Uncharacterized protein</fullName>
    </submittedName>
</protein>
<dbReference type="EMBL" id="BQKY01000009">
    <property type="protein sequence ID" value="GJN91770.1"/>
    <property type="molecule type" value="Genomic_DNA"/>
</dbReference>
<feature type="compositionally biased region" description="Polar residues" evidence="1">
    <location>
        <begin position="1"/>
        <end position="11"/>
    </location>
</feature>
<dbReference type="AlphaFoldDB" id="A0AAV5GQH8"/>
<proteinExistence type="predicted"/>
<evidence type="ECO:0000313" key="2">
    <source>
        <dbReference type="EMBL" id="GJN91770.1"/>
    </source>
</evidence>
<gene>
    <name evidence="2" type="ORF">Rhopal_004793-T1</name>
</gene>
<feature type="region of interest" description="Disordered" evidence="1">
    <location>
        <begin position="261"/>
        <end position="288"/>
    </location>
</feature>
<sequence>MRDVQASNHNPNLDDGTPHSPNTFLTFQQVRLAPAGKGKGKAPAKNASKAKPPRANSPTLLPRHPALPTPPGMDPADAAIARAAALAEPDRLPTPPRPAVPRLSLPHSVLVDSEGSFSPLNHPRSHRFPLYALPSVTADPAKEVAPLPHTPADGLAPAPLGSAAATGTAAAALLPLLPILCPTQLCLPVAKQDTPTMSLEDLYGLANQMADKYAWLRAQWGSPDDLNTNPAFSGPPTHVNTDNTNTLSACDDLPFRSIPNKIGSPGCPSSASPGPAASPLRADPPCAPDVGNERILVAKTQPHAPDYDKLARRAAIATWEAQPTIVVCDKTMHASQPEADADHPVQDPVQPLALRSDDAANDAEWESYWSYPSSLATTEDAPATALASCS</sequence>
<evidence type="ECO:0000313" key="3">
    <source>
        <dbReference type="Proteomes" id="UP001342314"/>
    </source>
</evidence>
<organism evidence="2 3">
    <name type="scientific">Rhodotorula paludigena</name>
    <dbReference type="NCBI Taxonomy" id="86838"/>
    <lineage>
        <taxon>Eukaryota</taxon>
        <taxon>Fungi</taxon>
        <taxon>Dikarya</taxon>
        <taxon>Basidiomycota</taxon>
        <taxon>Pucciniomycotina</taxon>
        <taxon>Microbotryomycetes</taxon>
        <taxon>Sporidiobolales</taxon>
        <taxon>Sporidiobolaceae</taxon>
        <taxon>Rhodotorula</taxon>
    </lineage>
</organism>
<evidence type="ECO:0000256" key="1">
    <source>
        <dbReference type="SAM" id="MobiDB-lite"/>
    </source>
</evidence>
<keyword evidence="3" id="KW-1185">Reference proteome</keyword>